<dbReference type="PANTHER" id="PTHR26392">
    <property type="entry name" value="MITOGEN-ACTIVATED PROTEIN KINASE KINASE KINASE 7-RELATED"/>
    <property type="match status" value="1"/>
</dbReference>
<organism evidence="2 3">
    <name type="scientific">Mya arenaria</name>
    <name type="common">Soft-shell clam</name>
    <dbReference type="NCBI Taxonomy" id="6604"/>
    <lineage>
        <taxon>Eukaryota</taxon>
        <taxon>Metazoa</taxon>
        <taxon>Spiralia</taxon>
        <taxon>Lophotrochozoa</taxon>
        <taxon>Mollusca</taxon>
        <taxon>Bivalvia</taxon>
        <taxon>Autobranchia</taxon>
        <taxon>Heteroconchia</taxon>
        <taxon>Euheterodonta</taxon>
        <taxon>Imparidentia</taxon>
        <taxon>Neoheterodontei</taxon>
        <taxon>Myida</taxon>
        <taxon>Myoidea</taxon>
        <taxon>Myidae</taxon>
        <taxon>Mya</taxon>
    </lineage>
</organism>
<dbReference type="Pfam" id="PF00350">
    <property type="entry name" value="Dynamin_N"/>
    <property type="match status" value="1"/>
</dbReference>
<dbReference type="Gene3D" id="3.40.50.300">
    <property type="entry name" value="P-loop containing nucleotide triphosphate hydrolases"/>
    <property type="match status" value="1"/>
</dbReference>
<dbReference type="InterPro" id="IPR027417">
    <property type="entry name" value="P-loop_NTPase"/>
</dbReference>
<dbReference type="EMBL" id="CP111025">
    <property type="protein sequence ID" value="WAR25623.1"/>
    <property type="molecule type" value="Genomic_DNA"/>
</dbReference>
<protein>
    <submittedName>
        <fullName evidence="2">BDLP-like protein</fullName>
    </submittedName>
</protein>
<accession>A0ABY7FTT0</accession>
<dbReference type="SMART" id="SM00220">
    <property type="entry name" value="S_TKc"/>
    <property type="match status" value="1"/>
</dbReference>
<dbReference type="PROSITE" id="PS50011">
    <property type="entry name" value="PROTEIN_KINASE_DOM"/>
    <property type="match status" value="1"/>
</dbReference>
<dbReference type="InterPro" id="IPR011009">
    <property type="entry name" value="Kinase-like_dom_sf"/>
</dbReference>
<dbReference type="SUPFAM" id="SSF56112">
    <property type="entry name" value="Protein kinase-like (PK-like)"/>
    <property type="match status" value="1"/>
</dbReference>
<dbReference type="PANTHER" id="PTHR26392:SF92">
    <property type="entry name" value="PROTEIN KINASE DOMAIN-CONTAINING PROTEIN"/>
    <property type="match status" value="1"/>
</dbReference>
<dbReference type="Proteomes" id="UP001164746">
    <property type="component" value="Chromosome 14"/>
</dbReference>
<sequence length="1025" mass="117393">MISRKNITSEKIAEVEDLFTAFEICDEFNIPYDGLDNLDQFIERIYLHYTAQNKELPMKRICESMLRDGEEDNKKRRQLVDMFQTLVSIAEPSDEDSERHKFVTDFLSNDGTTKNIIDDCNKRILELGKHEAVLLVAGETSSGKSSFLNLLLGMEILPTNTLPCTTIITTIRYGPTPLFRIVYTDADKEDYETEDLEEFKIIAFPKENREKDHGVQEAKVYMPIDFLKGGLVLTDSPGIGENEFLEEYLIDFISKNEILGFIYIIFSDNSGGVKEDRLMQLLKLIIEAKKKRENSIPFDPKAALFVANRFDALPEESRTSVKEHILEKLKGCYPQFEDSSTIFFSTKNAQRDVTAHPDYINDNYKELLQGFSRLYSYVLERRLRAYYKWIEFVLHRISHCLKTATTRLALNQQENEERSRKHRKRLKKLQTDTDTVIKELRAEVVVQSRTLFDEVKENLATPMSRFRICSAWKDGEIPNITSDIHNAAHWMWVKQRVDDAFYDRVISEMEAWANEKQKISIVEEAIVAKIQEKLGILQDEIISSEHALKSSRQSVASADSVRRSSSAFNSRRMTLRPNLVELPIKMPTKLNKRLNPFAGFGRRKDTAKFEKNPVEWTQHRAEKLLTKLIKNKKEHGASKGTLDLLMETILQRPIAIIDVLEMKIPSIIEANMDLMDTLEEMSLSQSRNAFKYEKMFEDIETLKKTLMTYGEGYVFVHDFKLNEVRIITEQQPSGSSISQTFRVSNIFASRAGSFGTSASIIPQGLWSCLHPAMLQRSGEESPISIRIYTASSGLTNTCQEVAKLRCLLHKDVHIAEFLGIHHTDAETPAYIYDGRLIPLARYMMKTSCPYTRMPRIFESIARGLNHIHLKGLVDESGEVKLTGACVPRKATLPLDTDMAVGNFVYLPYEVLNGEIYVTSADVYGFGLLMYEVLFESKAFGKERSFAFNDFLRSLDPEKMLGLNTEGAKNLTEQTLNLLRICLKKSDYERSTITAVLNELSEIEDKLRVTGSSRAISRRFTDDPTV</sequence>
<dbReference type="Pfam" id="PF00069">
    <property type="entry name" value="Pkinase"/>
    <property type="match status" value="1"/>
</dbReference>
<evidence type="ECO:0000313" key="3">
    <source>
        <dbReference type="Proteomes" id="UP001164746"/>
    </source>
</evidence>
<dbReference type="InterPro" id="IPR000719">
    <property type="entry name" value="Prot_kinase_dom"/>
</dbReference>
<feature type="domain" description="Protein kinase" evidence="1">
    <location>
        <begin position="592"/>
        <end position="1006"/>
    </location>
</feature>
<proteinExistence type="predicted"/>
<keyword evidence="3" id="KW-1185">Reference proteome</keyword>
<gene>
    <name evidence="2" type="ORF">MAR_011327</name>
</gene>
<name>A0ABY7FTT0_MYAAR</name>
<dbReference type="InterPro" id="IPR045063">
    <property type="entry name" value="Dynamin_N"/>
</dbReference>
<reference evidence="2" key="1">
    <citation type="submission" date="2022-11" db="EMBL/GenBank/DDBJ databases">
        <title>Centuries of genome instability and evolution in soft-shell clam transmissible cancer (bioRxiv).</title>
        <authorList>
            <person name="Hart S.F.M."/>
            <person name="Yonemitsu M.A."/>
            <person name="Giersch R.M."/>
            <person name="Beal B.F."/>
            <person name="Arriagada G."/>
            <person name="Davis B.W."/>
            <person name="Ostrander E.A."/>
            <person name="Goff S.P."/>
            <person name="Metzger M.J."/>
        </authorList>
    </citation>
    <scope>NUCLEOTIDE SEQUENCE</scope>
    <source>
        <strain evidence="2">MELC-2E11</strain>
        <tissue evidence="2">Siphon/mantle</tissue>
    </source>
</reference>
<dbReference type="SUPFAM" id="SSF52540">
    <property type="entry name" value="P-loop containing nucleoside triphosphate hydrolases"/>
    <property type="match status" value="1"/>
</dbReference>
<evidence type="ECO:0000313" key="2">
    <source>
        <dbReference type="EMBL" id="WAR25623.1"/>
    </source>
</evidence>
<evidence type="ECO:0000259" key="1">
    <source>
        <dbReference type="PROSITE" id="PS50011"/>
    </source>
</evidence>
<dbReference type="Gene3D" id="1.10.510.10">
    <property type="entry name" value="Transferase(Phosphotransferase) domain 1"/>
    <property type="match status" value="1"/>
</dbReference>